<evidence type="ECO:0000313" key="2">
    <source>
        <dbReference type="EMBL" id="RNA13578.1"/>
    </source>
</evidence>
<dbReference type="Proteomes" id="UP000276133">
    <property type="component" value="Unassembled WGS sequence"/>
</dbReference>
<proteinExistence type="predicted"/>
<comment type="caution">
    <text evidence="2">The sequence shown here is derived from an EMBL/GenBank/DDBJ whole genome shotgun (WGS) entry which is preliminary data.</text>
</comment>
<name>A0A3M7QRJ0_BRAPC</name>
<dbReference type="AlphaFoldDB" id="A0A3M7QRJ0"/>
<reference evidence="2 3" key="1">
    <citation type="journal article" date="2018" name="Sci. Rep.">
        <title>Genomic signatures of local adaptation to the degree of environmental predictability in rotifers.</title>
        <authorList>
            <person name="Franch-Gras L."/>
            <person name="Hahn C."/>
            <person name="Garcia-Roger E.M."/>
            <person name="Carmona M.J."/>
            <person name="Serra M."/>
            <person name="Gomez A."/>
        </authorList>
    </citation>
    <scope>NUCLEOTIDE SEQUENCE [LARGE SCALE GENOMIC DNA]</scope>
    <source>
        <strain evidence="2">HYR1</strain>
    </source>
</reference>
<keyword evidence="3" id="KW-1185">Reference proteome</keyword>
<feature type="compositionally biased region" description="Basic and acidic residues" evidence="1">
    <location>
        <begin position="50"/>
        <end position="72"/>
    </location>
</feature>
<evidence type="ECO:0000256" key="1">
    <source>
        <dbReference type="SAM" id="MobiDB-lite"/>
    </source>
</evidence>
<feature type="region of interest" description="Disordered" evidence="1">
    <location>
        <begin position="49"/>
        <end position="72"/>
    </location>
</feature>
<protein>
    <submittedName>
        <fullName evidence="2">Uncharacterized protein</fullName>
    </submittedName>
</protein>
<dbReference type="EMBL" id="REGN01005375">
    <property type="protein sequence ID" value="RNA13578.1"/>
    <property type="molecule type" value="Genomic_DNA"/>
</dbReference>
<organism evidence="2 3">
    <name type="scientific">Brachionus plicatilis</name>
    <name type="common">Marine rotifer</name>
    <name type="synonym">Brachionus muelleri</name>
    <dbReference type="NCBI Taxonomy" id="10195"/>
    <lineage>
        <taxon>Eukaryota</taxon>
        <taxon>Metazoa</taxon>
        <taxon>Spiralia</taxon>
        <taxon>Gnathifera</taxon>
        <taxon>Rotifera</taxon>
        <taxon>Eurotatoria</taxon>
        <taxon>Monogononta</taxon>
        <taxon>Pseudotrocha</taxon>
        <taxon>Ploima</taxon>
        <taxon>Brachionidae</taxon>
        <taxon>Brachionus</taxon>
    </lineage>
</organism>
<evidence type="ECO:0000313" key="3">
    <source>
        <dbReference type="Proteomes" id="UP000276133"/>
    </source>
</evidence>
<gene>
    <name evidence="2" type="ORF">BpHYR1_040991</name>
</gene>
<sequence length="72" mass="8625">MLSYGGFLFRISSKSEKKINSRCIETKSKCFKLGSEIWQEYQLYFNNPGDETRQNKSSDFELQERRREINSF</sequence>
<accession>A0A3M7QRJ0</accession>